<dbReference type="PROSITE" id="PS51898">
    <property type="entry name" value="TYR_RECOMBINASE"/>
    <property type="match status" value="1"/>
</dbReference>
<dbReference type="AlphaFoldDB" id="A0AAE9YHG6"/>
<sequence length="291" mass="32693">MHSTLTPHINTHLTGRLRRGEIAPVTARDLRYTLSSLDRSFGRRPLNQLGPKAIDRWLESIGHLAPATRREYLSRVRVFCAWLLAEGLIRKNPTAHVPAIRQPRRRPITLTEVEVARLLLAAPDLRARAVVWLMVGCGARCVEVSRATVEDYEPRHGTLLLRGKGGHERMIPVPTAARDCLDRYLDTTGRASGPLIRSEVNPQALLSPATLSQYMRKWMRAAGVKTRALDGRSAHGLRRTALSDVMDRTSDVRVVQEMAGHRDLDTTARHYLRPVTLDQLRTAMEGRDYAA</sequence>
<dbReference type="PROSITE" id="PS51900">
    <property type="entry name" value="CB"/>
    <property type="match status" value="1"/>
</dbReference>
<keyword evidence="7" id="KW-1185">Reference proteome</keyword>
<evidence type="ECO:0000256" key="3">
    <source>
        <dbReference type="PROSITE-ProRule" id="PRU01248"/>
    </source>
</evidence>
<dbReference type="Proteomes" id="UP001216390">
    <property type="component" value="Chromosome"/>
</dbReference>
<proteinExistence type="predicted"/>
<dbReference type="KEGG" id="ima:PO878_03850"/>
<protein>
    <submittedName>
        <fullName evidence="6">Tyrosine-type recombinase/integrase</fullName>
    </submittedName>
</protein>
<accession>A0AAE9YHG6</accession>
<gene>
    <name evidence="6" type="ORF">PO878_03850</name>
</gene>
<evidence type="ECO:0000313" key="7">
    <source>
        <dbReference type="Proteomes" id="UP001216390"/>
    </source>
</evidence>
<dbReference type="PANTHER" id="PTHR30349">
    <property type="entry name" value="PHAGE INTEGRASE-RELATED"/>
    <property type="match status" value="1"/>
</dbReference>
<dbReference type="Pfam" id="PF00589">
    <property type="entry name" value="Phage_integrase"/>
    <property type="match status" value="1"/>
</dbReference>
<dbReference type="Gene3D" id="1.10.443.10">
    <property type="entry name" value="Intergrase catalytic core"/>
    <property type="match status" value="1"/>
</dbReference>
<dbReference type="InterPro" id="IPR044068">
    <property type="entry name" value="CB"/>
</dbReference>
<dbReference type="InterPro" id="IPR010998">
    <property type="entry name" value="Integrase_recombinase_N"/>
</dbReference>
<evidence type="ECO:0000256" key="2">
    <source>
        <dbReference type="ARBA" id="ARBA00023172"/>
    </source>
</evidence>
<dbReference type="GO" id="GO:0006310">
    <property type="term" value="P:DNA recombination"/>
    <property type="evidence" value="ECO:0007669"/>
    <property type="project" value="UniProtKB-KW"/>
</dbReference>
<dbReference type="InterPro" id="IPR002104">
    <property type="entry name" value="Integrase_catalytic"/>
</dbReference>
<dbReference type="GO" id="GO:0003677">
    <property type="term" value="F:DNA binding"/>
    <property type="evidence" value="ECO:0007669"/>
    <property type="project" value="UniProtKB-UniRule"/>
</dbReference>
<organism evidence="6 7">
    <name type="scientific">Iamia majanohamensis</name>
    <dbReference type="NCBI Taxonomy" id="467976"/>
    <lineage>
        <taxon>Bacteria</taxon>
        <taxon>Bacillati</taxon>
        <taxon>Actinomycetota</taxon>
        <taxon>Acidimicrobiia</taxon>
        <taxon>Acidimicrobiales</taxon>
        <taxon>Iamiaceae</taxon>
        <taxon>Iamia</taxon>
    </lineage>
</organism>
<keyword evidence="2" id="KW-0233">DNA recombination</keyword>
<dbReference type="Gene3D" id="1.10.150.130">
    <property type="match status" value="1"/>
</dbReference>
<feature type="domain" description="Tyr recombinase" evidence="4">
    <location>
        <begin position="105"/>
        <end position="285"/>
    </location>
</feature>
<dbReference type="InterPro" id="IPR011010">
    <property type="entry name" value="DNA_brk_join_enz"/>
</dbReference>
<keyword evidence="1 3" id="KW-0238">DNA-binding</keyword>
<feature type="domain" description="Core-binding (CB)" evidence="5">
    <location>
        <begin position="1"/>
        <end position="84"/>
    </location>
</feature>
<dbReference type="InterPro" id="IPR013762">
    <property type="entry name" value="Integrase-like_cat_sf"/>
</dbReference>
<dbReference type="RefSeq" id="WP_272737374.1">
    <property type="nucleotide sequence ID" value="NZ_CP116942.1"/>
</dbReference>
<dbReference type="EMBL" id="CP116942">
    <property type="protein sequence ID" value="WCO67856.1"/>
    <property type="molecule type" value="Genomic_DNA"/>
</dbReference>
<evidence type="ECO:0000256" key="1">
    <source>
        <dbReference type="ARBA" id="ARBA00023125"/>
    </source>
</evidence>
<reference evidence="6" key="1">
    <citation type="submission" date="2023-01" db="EMBL/GenBank/DDBJ databases">
        <title>The diversity of Class Acidimicrobiia in South China Sea sediment environments and the proposal of Iamia marina sp. nov., a novel species of the genus Iamia.</title>
        <authorList>
            <person name="He Y."/>
            <person name="Tian X."/>
        </authorList>
    </citation>
    <scope>NUCLEOTIDE SEQUENCE</scope>
    <source>
        <strain evidence="6">DSM 19957</strain>
    </source>
</reference>
<dbReference type="SUPFAM" id="SSF56349">
    <property type="entry name" value="DNA breaking-rejoining enzymes"/>
    <property type="match status" value="1"/>
</dbReference>
<evidence type="ECO:0000313" key="6">
    <source>
        <dbReference type="EMBL" id="WCO67856.1"/>
    </source>
</evidence>
<dbReference type="InterPro" id="IPR050090">
    <property type="entry name" value="Tyrosine_recombinase_XerCD"/>
</dbReference>
<dbReference type="GO" id="GO:0015074">
    <property type="term" value="P:DNA integration"/>
    <property type="evidence" value="ECO:0007669"/>
    <property type="project" value="InterPro"/>
</dbReference>
<dbReference type="PANTHER" id="PTHR30349:SF88">
    <property type="entry name" value="BLL1584 PROTEIN"/>
    <property type="match status" value="1"/>
</dbReference>
<name>A0AAE9YHG6_9ACTN</name>
<evidence type="ECO:0000259" key="5">
    <source>
        <dbReference type="PROSITE" id="PS51900"/>
    </source>
</evidence>
<evidence type="ECO:0000259" key="4">
    <source>
        <dbReference type="PROSITE" id="PS51898"/>
    </source>
</evidence>